<name>E5XTD1_SEGRC</name>
<dbReference type="PROSITE" id="PS50943">
    <property type="entry name" value="HTH_CROC1"/>
    <property type="match status" value="1"/>
</dbReference>
<dbReference type="PANTHER" id="PTHR46797">
    <property type="entry name" value="HTH-TYPE TRANSCRIPTIONAL REGULATOR"/>
    <property type="match status" value="1"/>
</dbReference>
<dbReference type="GO" id="GO:0003677">
    <property type="term" value="F:DNA binding"/>
    <property type="evidence" value="ECO:0007669"/>
    <property type="project" value="UniProtKB-KW"/>
</dbReference>
<dbReference type="EMBL" id="ACZI02000002">
    <property type="protein sequence ID" value="EFV12393.1"/>
    <property type="molecule type" value="Genomic_DNA"/>
</dbReference>
<dbReference type="GO" id="GO:0005829">
    <property type="term" value="C:cytosol"/>
    <property type="evidence" value="ECO:0007669"/>
    <property type="project" value="TreeGrafter"/>
</dbReference>
<reference evidence="3 4" key="1">
    <citation type="journal article" date="2011" name="Stand. Genomic Sci.">
        <title>High quality draft genome sequence of Segniliparus rugosus CDC 945(T)= (ATCC BAA-974(T)).</title>
        <authorList>
            <person name="Earl A.M."/>
            <person name="Desjardins C.A."/>
            <person name="Fitzgerald M.G."/>
            <person name="Arachchi H.M."/>
            <person name="Zeng Q."/>
            <person name="Mehta T."/>
            <person name="Griggs A."/>
            <person name="Birren B.W."/>
            <person name="Toney N.C."/>
            <person name="Carr J."/>
            <person name="Posey J."/>
            <person name="Butler W.R."/>
        </authorList>
    </citation>
    <scope>NUCLEOTIDE SEQUENCE [LARGE SCALE GENOMIC DNA]</scope>
    <source>
        <strain evidence="4">ATCC BAA-974 / DSM 45345 / CCUG 50838 / CIP 108380 / JCM 13579 / CDC 945</strain>
    </source>
</reference>
<dbReference type="RefSeq" id="WP_007471311.1">
    <property type="nucleotide sequence ID" value="NZ_KI391953.1"/>
</dbReference>
<dbReference type="CDD" id="cd00093">
    <property type="entry name" value="HTH_XRE"/>
    <property type="match status" value="1"/>
</dbReference>
<dbReference type="Proteomes" id="UP000004816">
    <property type="component" value="Unassembled WGS sequence"/>
</dbReference>
<dbReference type="STRING" id="679197.HMPREF9336_02753"/>
<evidence type="ECO:0000256" key="1">
    <source>
        <dbReference type="ARBA" id="ARBA00023125"/>
    </source>
</evidence>
<keyword evidence="1" id="KW-0238">DNA-binding</keyword>
<keyword evidence="4" id="KW-1185">Reference proteome</keyword>
<dbReference type="HOGENOM" id="CLU_074072_3_1_11"/>
<dbReference type="InterPro" id="IPR050807">
    <property type="entry name" value="TransReg_Diox_bact_type"/>
</dbReference>
<evidence type="ECO:0000313" key="3">
    <source>
        <dbReference type="EMBL" id="EFV12393.1"/>
    </source>
</evidence>
<feature type="domain" description="HTH cro/C1-type" evidence="2">
    <location>
        <begin position="21"/>
        <end position="75"/>
    </location>
</feature>
<dbReference type="SUPFAM" id="SSF47413">
    <property type="entry name" value="lambda repressor-like DNA-binding domains"/>
    <property type="match status" value="1"/>
</dbReference>
<proteinExistence type="predicted"/>
<dbReference type="Gene3D" id="1.10.260.40">
    <property type="entry name" value="lambda repressor-like DNA-binding domains"/>
    <property type="match status" value="1"/>
</dbReference>
<gene>
    <name evidence="3" type="ORF">HMPREF9336_02753</name>
</gene>
<protein>
    <recommendedName>
        <fullName evidence="2">HTH cro/C1-type domain-containing protein</fullName>
    </recommendedName>
</protein>
<sequence>MGREVKEIWDIREVGDIGEFIRTQRELAQVSLRQLAQRAGVSNPYLSQIERGLRNPSAQVMGQIAKALRLSAEALGTQAELLAEREPSRVREAVLADESITERQKEALVQVYEAFVQETSRARDLLRDQPNHHNKGD</sequence>
<evidence type="ECO:0000313" key="4">
    <source>
        <dbReference type="Proteomes" id="UP000004816"/>
    </source>
</evidence>
<dbReference type="InterPro" id="IPR001387">
    <property type="entry name" value="Cro/C1-type_HTH"/>
</dbReference>
<dbReference type="eggNOG" id="COG1396">
    <property type="taxonomic scope" value="Bacteria"/>
</dbReference>
<comment type="caution">
    <text evidence="3">The sequence shown here is derived from an EMBL/GenBank/DDBJ whole genome shotgun (WGS) entry which is preliminary data.</text>
</comment>
<dbReference type="OrthoDB" id="70105at2"/>
<dbReference type="Pfam" id="PF01381">
    <property type="entry name" value="HTH_3"/>
    <property type="match status" value="1"/>
</dbReference>
<dbReference type="GO" id="GO:0003700">
    <property type="term" value="F:DNA-binding transcription factor activity"/>
    <property type="evidence" value="ECO:0007669"/>
    <property type="project" value="TreeGrafter"/>
</dbReference>
<evidence type="ECO:0000259" key="2">
    <source>
        <dbReference type="PROSITE" id="PS50943"/>
    </source>
</evidence>
<dbReference type="AlphaFoldDB" id="E5XTD1"/>
<organism evidence="3 4">
    <name type="scientific">Segniliparus rugosus (strain ATCC BAA-974 / DSM 45345 / CCUG 50838 / CIP 108380 / JCM 13579 / CDC 945)</name>
    <dbReference type="NCBI Taxonomy" id="679197"/>
    <lineage>
        <taxon>Bacteria</taxon>
        <taxon>Bacillati</taxon>
        <taxon>Actinomycetota</taxon>
        <taxon>Actinomycetes</taxon>
        <taxon>Mycobacteriales</taxon>
        <taxon>Segniliparaceae</taxon>
        <taxon>Segniliparus</taxon>
    </lineage>
</organism>
<accession>E5XTD1</accession>
<dbReference type="PANTHER" id="PTHR46797:SF1">
    <property type="entry name" value="METHYLPHOSPHONATE SYNTHASE"/>
    <property type="match status" value="1"/>
</dbReference>
<dbReference type="SMART" id="SM00530">
    <property type="entry name" value="HTH_XRE"/>
    <property type="match status" value="1"/>
</dbReference>
<dbReference type="InterPro" id="IPR010982">
    <property type="entry name" value="Lambda_DNA-bd_dom_sf"/>
</dbReference>